<sequence length="196" mass="22096">MPHPKEEKTVVLVKPDGVKRGLVGEVIRRIEQRGLKIIALRMVTPTKEQAHDHYPNTEIWMRGMGEKTLENYRTYGKDPIKEIGTNDPLEIGKMAAQWNIEFLMSGPVVAMIVEGIHAIAMVRKIVGSTLPSKADMGTIRGDYSVDSPTLANADKRAIHNVVHASGDESEAEHELKHWFSKEEVHSYKRAEEDIMF</sequence>
<reference evidence="8 9" key="1">
    <citation type="journal article" date="2016" name="Nat. Commun.">
        <title>Thousands of microbial genomes shed light on interconnected biogeochemical processes in an aquifer system.</title>
        <authorList>
            <person name="Anantharaman K."/>
            <person name="Brown C.T."/>
            <person name="Hug L.A."/>
            <person name="Sharon I."/>
            <person name="Castelle C.J."/>
            <person name="Probst A.J."/>
            <person name="Thomas B.C."/>
            <person name="Singh A."/>
            <person name="Wilkins M.J."/>
            <person name="Karaoz U."/>
            <person name="Brodie E.L."/>
            <person name="Williams K.H."/>
            <person name="Hubbard S.S."/>
            <person name="Banfield J.F."/>
        </authorList>
    </citation>
    <scope>NUCLEOTIDE SEQUENCE [LARGE SCALE GENOMIC DNA]</scope>
</reference>
<protein>
    <recommendedName>
        <fullName evidence="3">nucleoside-diphosphate kinase</fullName>
        <ecNumber evidence="3">2.7.4.6</ecNumber>
    </recommendedName>
</protein>
<comment type="similarity">
    <text evidence="2 6">Belongs to the NDK family.</text>
</comment>
<proteinExistence type="inferred from homology"/>
<evidence type="ECO:0000259" key="7">
    <source>
        <dbReference type="SMART" id="SM00562"/>
    </source>
</evidence>
<comment type="caution">
    <text evidence="6">Lacks conserved residue(s) required for the propagation of feature annotation.</text>
</comment>
<name>A0A1F7UU57_9BACT</name>
<dbReference type="SMART" id="SM00562">
    <property type="entry name" value="NDK"/>
    <property type="match status" value="1"/>
</dbReference>
<evidence type="ECO:0000256" key="2">
    <source>
        <dbReference type="ARBA" id="ARBA00008142"/>
    </source>
</evidence>
<evidence type="ECO:0000256" key="3">
    <source>
        <dbReference type="ARBA" id="ARBA00012966"/>
    </source>
</evidence>
<keyword evidence="5 8" id="KW-0418">Kinase</keyword>
<dbReference type="Pfam" id="PF00334">
    <property type="entry name" value="NDK"/>
    <property type="match status" value="2"/>
</dbReference>
<evidence type="ECO:0000256" key="6">
    <source>
        <dbReference type="PROSITE-ProRule" id="PRU00706"/>
    </source>
</evidence>
<dbReference type="PANTHER" id="PTHR11349">
    <property type="entry name" value="NUCLEOSIDE DIPHOSPHATE KINASE"/>
    <property type="match status" value="1"/>
</dbReference>
<dbReference type="AlphaFoldDB" id="A0A1F7UU57"/>
<dbReference type="Proteomes" id="UP000176846">
    <property type="component" value="Unassembled WGS sequence"/>
</dbReference>
<keyword evidence="4" id="KW-0808">Transferase</keyword>
<evidence type="ECO:0000256" key="1">
    <source>
        <dbReference type="ARBA" id="ARBA00001946"/>
    </source>
</evidence>
<organism evidence="8 9">
    <name type="scientific">Candidatus Uhrbacteria bacterium RIFCSPLOWO2_01_FULL_47_25</name>
    <dbReference type="NCBI Taxonomy" id="1802402"/>
    <lineage>
        <taxon>Bacteria</taxon>
        <taxon>Candidatus Uhriibacteriota</taxon>
    </lineage>
</organism>
<gene>
    <name evidence="8" type="ORF">A2936_02990</name>
</gene>
<evidence type="ECO:0000313" key="8">
    <source>
        <dbReference type="EMBL" id="OGL81238.1"/>
    </source>
</evidence>
<evidence type="ECO:0000313" key="9">
    <source>
        <dbReference type="Proteomes" id="UP000176846"/>
    </source>
</evidence>
<dbReference type="Gene3D" id="3.30.70.141">
    <property type="entry name" value="Nucleoside diphosphate kinase-like domain"/>
    <property type="match status" value="1"/>
</dbReference>
<comment type="cofactor">
    <cofactor evidence="1">
        <name>Mg(2+)</name>
        <dbReference type="ChEBI" id="CHEBI:18420"/>
    </cofactor>
</comment>
<dbReference type="EC" id="2.7.4.6" evidence="3"/>
<dbReference type="InterPro" id="IPR036850">
    <property type="entry name" value="NDK-like_dom_sf"/>
</dbReference>
<accession>A0A1F7UU57</accession>
<evidence type="ECO:0000256" key="5">
    <source>
        <dbReference type="ARBA" id="ARBA00022777"/>
    </source>
</evidence>
<comment type="caution">
    <text evidence="8">The sequence shown here is derived from an EMBL/GenBank/DDBJ whole genome shotgun (WGS) entry which is preliminary data.</text>
</comment>
<dbReference type="GO" id="GO:0004550">
    <property type="term" value="F:nucleoside diphosphate kinase activity"/>
    <property type="evidence" value="ECO:0007669"/>
    <property type="project" value="UniProtKB-EC"/>
</dbReference>
<dbReference type="PROSITE" id="PS51374">
    <property type="entry name" value="NDPK_LIKE"/>
    <property type="match status" value="1"/>
</dbReference>
<evidence type="ECO:0000256" key="4">
    <source>
        <dbReference type="ARBA" id="ARBA00022679"/>
    </source>
</evidence>
<dbReference type="InterPro" id="IPR034907">
    <property type="entry name" value="NDK-like_dom"/>
</dbReference>
<dbReference type="SUPFAM" id="SSF54919">
    <property type="entry name" value="Nucleoside diphosphate kinase, NDK"/>
    <property type="match status" value="1"/>
</dbReference>
<feature type="domain" description="Nucleoside diphosphate kinase-like" evidence="7">
    <location>
        <begin position="6"/>
        <end position="186"/>
    </location>
</feature>
<dbReference type="EMBL" id="MGEK01000032">
    <property type="protein sequence ID" value="OGL81238.1"/>
    <property type="molecule type" value="Genomic_DNA"/>
</dbReference>